<dbReference type="InterPro" id="IPR006944">
    <property type="entry name" value="Phage/GTA_portal"/>
</dbReference>
<evidence type="ECO:0000313" key="1">
    <source>
        <dbReference type="EMBL" id="ASP22053.1"/>
    </source>
</evidence>
<dbReference type="EMBL" id="CP022540">
    <property type="protein sequence ID" value="ASP22053.1"/>
    <property type="molecule type" value="Genomic_DNA"/>
</dbReference>
<proteinExistence type="predicted"/>
<dbReference type="AlphaFoldDB" id="A0A222E761"/>
<gene>
    <name evidence="1" type="ORF">ANTHELSMS3_03423</name>
</gene>
<organism evidence="1 2">
    <name type="scientific">Antarctobacter heliothermus</name>
    <dbReference type="NCBI Taxonomy" id="74033"/>
    <lineage>
        <taxon>Bacteria</taxon>
        <taxon>Pseudomonadati</taxon>
        <taxon>Pseudomonadota</taxon>
        <taxon>Alphaproteobacteria</taxon>
        <taxon>Rhodobacterales</taxon>
        <taxon>Roseobacteraceae</taxon>
        <taxon>Antarctobacter</taxon>
    </lineage>
</organism>
<reference evidence="1 2" key="1">
    <citation type="submission" date="2017-07" db="EMBL/GenBank/DDBJ databases">
        <title>Genome Sequence of Antarctobacter heliothermus Strain SMS3 Isolated from a culture of the Diatom Skeletonema marinoi.</title>
        <authorList>
            <person name="Topel M."/>
            <person name="Pinder M.I.M."/>
            <person name="Johansson O.N."/>
            <person name="Kourtchenko O."/>
            <person name="Godhe A."/>
            <person name="Clarke A.K."/>
        </authorList>
    </citation>
    <scope>NUCLEOTIDE SEQUENCE [LARGE SCALE GENOMIC DNA]</scope>
    <source>
        <strain evidence="1 2">SMS3</strain>
    </source>
</reference>
<dbReference type="RefSeq" id="WP_094035884.1">
    <property type="nucleotide sequence ID" value="NZ_CP022540.1"/>
</dbReference>
<keyword evidence="2" id="KW-1185">Reference proteome</keyword>
<evidence type="ECO:0000313" key="2">
    <source>
        <dbReference type="Proteomes" id="UP000203589"/>
    </source>
</evidence>
<sequence length="337" mass="36809">MNLWPFKRKPDLEQRASLGVTLDYMTHRRKQVLTDAGVPLTATVGTAVHYWQSAFAMLSDDTNTLRPDVLAQIGRDLNMKGESVWHIRADGSALDLHPVAYWDELGNGRYHLHIARVNTTETVKALAGEVLHLKINTDPVQPWKGRSPWQMMGLTPTLLSEIEATFSTATTYAGKGILPFPSAVSEEQKGKAISGLQSGALAVLTSKADYAQQTGGHQSEWRRVDLSADLQKTDFAEISRDLHIRLLTGCGIPPALMTENGNASAMREAYRLFVLQTVQPLARQCMPELTAKLGLTSLTTDDMMSADVAGRARAVGILTGAGVELSKALKMAGWEND</sequence>
<name>A0A222E761_9RHOB</name>
<accession>A0A222E761</accession>
<dbReference type="Proteomes" id="UP000203589">
    <property type="component" value="Chromosome"/>
</dbReference>
<dbReference type="OrthoDB" id="7605001at2"/>
<protein>
    <submittedName>
        <fullName evidence="1">Phage portal protein</fullName>
    </submittedName>
</protein>
<dbReference type="Pfam" id="PF04860">
    <property type="entry name" value="Phage_portal"/>
    <property type="match status" value="1"/>
</dbReference>
<dbReference type="KEGG" id="aht:ANTHELSMS3_03423"/>